<sequence length="857" mass="93789">MSLSRVLSQFFWIARPSFEPRDLADQTGRVCVLTGGYSGIGLQLCCMLLQANMTVFVAGRDTEKAERQIRAAMAEFPHCRAQPHIVKLDLADLDDVRRAASDILAATDRVDVLVNNAGVYSTTSIGLTAQGHELHMGVNCLGPHLLTQLLLPRMKETAAKAPKDSVRILWAASIAVDTLASEAGVDFDQTGRPAISEDRRADYGQSKAANVFLAHETGKQCAESGIISLPFNPGNCDSEIHRGIREQVLGILRWTILYHPKMGALTELYAGWSPDITNEDGPTYIIPWGRRGSLKPSMQRSMADALDGGTGTSQKFWQWCMTQVVILNNLFHISGLLKEPLYQTILENYHDCPGDCRISPAASTTAGRAAALHLHFSTPLSMLQPTLSPAEARARTFASPMLARPVVRIAPNELSFATVEAHDDIHTPRGSQSLLKADTIESIMGDIVWPAKNLLTTHQPAEHKRLRNALAPAFTASALVEQEAIQQAHVDRMIHRVCHELKSHASPLDLTEHLSRCVWDIVGELSFGESLSVDQKNAFESLKVGFCRLAPILELVQYIIGMPVVGTVTKVAIQVAGHGFRIPNTIITKSKIGEYVDRQYVRKNFLTAIMSAQTKCLLSNTELLSNSALLVMVGYDTTATSLAAIFHLLLRHPASLARLQHELRAAYARPADITAHSTKALPFLNGCIQEAMRLFPPANGKGTTRKTPPSRVPTVVDGVTVPSGTVVSADMYTIQRNPVYWARPHEFRPERWLAAGAAGAGVGSLDGDDGGAGVHGEDLSAFENDRRAAHRPFLVGPRVCVGRFVATQAMRLIVAHTVWRFDMQRPAGDEFDWTRDAESSYLWLGYRVQANIAVKSG</sequence>
<dbReference type="InterPro" id="IPR036396">
    <property type="entry name" value="Cyt_P450_sf"/>
</dbReference>
<name>A0A1J9RIV4_9PEZI</name>
<dbReference type="Pfam" id="PF00106">
    <property type="entry name" value="adh_short"/>
    <property type="match status" value="1"/>
</dbReference>
<dbReference type="SUPFAM" id="SSF48264">
    <property type="entry name" value="Cytochrome P450"/>
    <property type="match status" value="1"/>
</dbReference>
<comment type="caution">
    <text evidence="9">The sequence shown here is derived from an EMBL/GenBank/DDBJ whole genome shotgun (WGS) entry which is preliminary data.</text>
</comment>
<dbReference type="PANTHER" id="PTHR24305:SF162">
    <property type="entry name" value="P450, PUTATIVE (EUROFUNG)-RELATED"/>
    <property type="match status" value="1"/>
</dbReference>
<keyword evidence="7" id="KW-0408">Iron</keyword>
<dbReference type="OrthoDB" id="1470350at2759"/>
<dbReference type="InterPro" id="IPR002347">
    <property type="entry name" value="SDR_fam"/>
</dbReference>
<dbReference type="STRING" id="236234.A0A1J9RIV4"/>
<dbReference type="GeneID" id="31015367"/>
<reference evidence="9 10" key="1">
    <citation type="submission" date="2016-10" db="EMBL/GenBank/DDBJ databases">
        <title>Proteomics and genomics reveal pathogen-plant mechanisms compatible with a hemibiotrophic lifestyle of Diplodia corticola.</title>
        <authorList>
            <person name="Fernandes I."/>
            <person name="De Jonge R."/>
            <person name="Van De Peer Y."/>
            <person name="Devreese B."/>
            <person name="Alves A."/>
            <person name="Esteves A.C."/>
        </authorList>
    </citation>
    <scope>NUCLEOTIDE SEQUENCE [LARGE SCALE GENOMIC DNA]</scope>
    <source>
        <strain evidence="9 10">CBS 112549</strain>
    </source>
</reference>
<dbReference type="Pfam" id="PF00067">
    <property type="entry name" value="p450"/>
    <property type="match status" value="1"/>
</dbReference>
<dbReference type="InterPro" id="IPR050121">
    <property type="entry name" value="Cytochrome_P450_monoxygenase"/>
</dbReference>
<evidence type="ECO:0000256" key="6">
    <source>
        <dbReference type="ARBA" id="ARBA00023002"/>
    </source>
</evidence>
<keyword evidence="6" id="KW-0560">Oxidoreductase</keyword>
<dbReference type="PRINTS" id="PR00081">
    <property type="entry name" value="GDHRDH"/>
</dbReference>
<proteinExistence type="inferred from homology"/>
<comment type="pathway">
    <text evidence="2">Secondary metabolite biosynthesis.</text>
</comment>
<dbReference type="EMBL" id="MNUE01000037">
    <property type="protein sequence ID" value="OJD32483.1"/>
    <property type="molecule type" value="Genomic_DNA"/>
</dbReference>
<evidence type="ECO:0000256" key="8">
    <source>
        <dbReference type="ARBA" id="ARBA00023033"/>
    </source>
</evidence>
<accession>A0A1J9RIV4</accession>
<evidence type="ECO:0000256" key="2">
    <source>
        <dbReference type="ARBA" id="ARBA00005179"/>
    </source>
</evidence>
<dbReference type="Gene3D" id="1.10.630.10">
    <property type="entry name" value="Cytochrome P450"/>
    <property type="match status" value="1"/>
</dbReference>
<evidence type="ECO:0000313" key="10">
    <source>
        <dbReference type="Proteomes" id="UP000183809"/>
    </source>
</evidence>
<keyword evidence="5" id="KW-0479">Metal-binding</keyword>
<dbReference type="SUPFAM" id="SSF51735">
    <property type="entry name" value="NAD(P)-binding Rossmann-fold domains"/>
    <property type="match status" value="1"/>
</dbReference>
<gene>
    <name evidence="9" type="ORF">BKCO1_37000218</name>
</gene>
<dbReference type="GO" id="GO:0016705">
    <property type="term" value="F:oxidoreductase activity, acting on paired donors, with incorporation or reduction of molecular oxygen"/>
    <property type="evidence" value="ECO:0007669"/>
    <property type="project" value="InterPro"/>
</dbReference>
<evidence type="ECO:0000256" key="4">
    <source>
        <dbReference type="ARBA" id="ARBA00022617"/>
    </source>
</evidence>
<dbReference type="InterPro" id="IPR001128">
    <property type="entry name" value="Cyt_P450"/>
</dbReference>
<dbReference type="InterPro" id="IPR036291">
    <property type="entry name" value="NAD(P)-bd_dom_sf"/>
</dbReference>
<evidence type="ECO:0000256" key="3">
    <source>
        <dbReference type="ARBA" id="ARBA00010617"/>
    </source>
</evidence>
<evidence type="ECO:0000256" key="7">
    <source>
        <dbReference type="ARBA" id="ARBA00023004"/>
    </source>
</evidence>
<keyword evidence="4" id="KW-0349">Heme</keyword>
<dbReference type="RefSeq" id="XP_020128743.1">
    <property type="nucleotide sequence ID" value="XM_020275106.1"/>
</dbReference>
<evidence type="ECO:0000313" key="9">
    <source>
        <dbReference type="EMBL" id="OJD32483.1"/>
    </source>
</evidence>
<dbReference type="GO" id="GO:0004497">
    <property type="term" value="F:monooxygenase activity"/>
    <property type="evidence" value="ECO:0007669"/>
    <property type="project" value="UniProtKB-KW"/>
</dbReference>
<dbReference type="GO" id="GO:0005506">
    <property type="term" value="F:iron ion binding"/>
    <property type="evidence" value="ECO:0007669"/>
    <property type="project" value="InterPro"/>
</dbReference>
<protein>
    <submittedName>
        <fullName evidence="9">Short-chain dehydrogenase</fullName>
    </submittedName>
</protein>
<dbReference type="Gene3D" id="3.40.50.720">
    <property type="entry name" value="NAD(P)-binding Rossmann-like Domain"/>
    <property type="match status" value="1"/>
</dbReference>
<comment type="similarity">
    <text evidence="3">Belongs to the cytochrome P450 family.</text>
</comment>
<dbReference type="AlphaFoldDB" id="A0A1J9RIV4"/>
<organism evidence="9 10">
    <name type="scientific">Diplodia corticola</name>
    <dbReference type="NCBI Taxonomy" id="236234"/>
    <lineage>
        <taxon>Eukaryota</taxon>
        <taxon>Fungi</taxon>
        <taxon>Dikarya</taxon>
        <taxon>Ascomycota</taxon>
        <taxon>Pezizomycotina</taxon>
        <taxon>Dothideomycetes</taxon>
        <taxon>Dothideomycetes incertae sedis</taxon>
        <taxon>Botryosphaeriales</taxon>
        <taxon>Botryosphaeriaceae</taxon>
        <taxon>Diplodia</taxon>
    </lineage>
</organism>
<keyword evidence="10" id="KW-1185">Reference proteome</keyword>
<evidence type="ECO:0000256" key="5">
    <source>
        <dbReference type="ARBA" id="ARBA00022723"/>
    </source>
</evidence>
<keyword evidence="8" id="KW-0503">Monooxygenase</keyword>
<dbReference type="GO" id="GO:0020037">
    <property type="term" value="F:heme binding"/>
    <property type="evidence" value="ECO:0007669"/>
    <property type="project" value="InterPro"/>
</dbReference>
<evidence type="ECO:0000256" key="1">
    <source>
        <dbReference type="ARBA" id="ARBA00001971"/>
    </source>
</evidence>
<dbReference type="Proteomes" id="UP000183809">
    <property type="component" value="Unassembled WGS sequence"/>
</dbReference>
<dbReference type="PANTHER" id="PTHR24305">
    <property type="entry name" value="CYTOCHROME P450"/>
    <property type="match status" value="1"/>
</dbReference>
<comment type="cofactor">
    <cofactor evidence="1">
        <name>heme</name>
        <dbReference type="ChEBI" id="CHEBI:30413"/>
    </cofactor>
</comment>